<proteinExistence type="predicted"/>
<evidence type="ECO:0000313" key="2">
    <source>
        <dbReference type="EMBL" id="CAB4201916.1"/>
    </source>
</evidence>
<organism evidence="2">
    <name type="scientific">uncultured Caudovirales phage</name>
    <dbReference type="NCBI Taxonomy" id="2100421"/>
    <lineage>
        <taxon>Viruses</taxon>
        <taxon>Duplodnaviria</taxon>
        <taxon>Heunggongvirae</taxon>
        <taxon>Uroviricota</taxon>
        <taxon>Caudoviricetes</taxon>
        <taxon>Peduoviridae</taxon>
        <taxon>Maltschvirus</taxon>
        <taxon>Maltschvirus maltsch</taxon>
    </lineage>
</organism>
<protein>
    <submittedName>
        <fullName evidence="2">Uncharacterized protein</fullName>
    </submittedName>
</protein>
<reference evidence="2" key="1">
    <citation type="submission" date="2020-05" db="EMBL/GenBank/DDBJ databases">
        <authorList>
            <person name="Chiriac C."/>
            <person name="Salcher M."/>
            <person name="Ghai R."/>
            <person name="Kavagutti S V."/>
        </authorList>
    </citation>
    <scope>NUCLEOTIDE SEQUENCE</scope>
</reference>
<name>A0A6J5S2J3_9CAUD</name>
<sequence>MKKLVEQVDGEGLEALLEEQVTFFCMNYIYTGKLIGVNETCVLLSDPKIVYETGAFTEKGWKDAQAVCPQLYIQTASIEAFGIVK</sequence>
<accession>A0A6J5S2J3</accession>
<dbReference type="EMBL" id="LR797311">
    <property type="protein sequence ID" value="CAB4201916.1"/>
    <property type="molecule type" value="Genomic_DNA"/>
</dbReference>
<dbReference type="EMBL" id="LR797059">
    <property type="protein sequence ID" value="CAB4183845.1"/>
    <property type="molecule type" value="Genomic_DNA"/>
</dbReference>
<evidence type="ECO:0000313" key="1">
    <source>
        <dbReference type="EMBL" id="CAB4183845.1"/>
    </source>
</evidence>
<gene>
    <name evidence="1" type="ORF">UFOVP1101_14</name>
    <name evidence="2" type="ORF">UFOVP1362_12</name>
</gene>